<keyword evidence="1" id="KW-0472">Membrane</keyword>
<evidence type="ECO:0000313" key="2">
    <source>
        <dbReference type="EMBL" id="PKZ14602.1"/>
    </source>
</evidence>
<dbReference type="GO" id="GO:0005886">
    <property type="term" value="C:plasma membrane"/>
    <property type="evidence" value="ECO:0007669"/>
    <property type="project" value="TreeGrafter"/>
</dbReference>
<reference evidence="2 3" key="1">
    <citation type="submission" date="2017-12" db="EMBL/GenBank/DDBJ databases">
        <title>Phylogenetic diversity of female urinary microbiome.</title>
        <authorList>
            <person name="Thomas-White K."/>
            <person name="Wolfe A.J."/>
        </authorList>
    </citation>
    <scope>NUCLEOTIDE SEQUENCE [LARGE SCALE GENOMIC DNA]</scope>
    <source>
        <strain evidence="2 3">UMB0064</strain>
    </source>
</reference>
<protein>
    <submittedName>
        <fullName evidence="2">MFS transporter</fullName>
    </submittedName>
</protein>
<dbReference type="GO" id="GO:0008643">
    <property type="term" value="P:carbohydrate transport"/>
    <property type="evidence" value="ECO:0007669"/>
    <property type="project" value="InterPro"/>
</dbReference>
<dbReference type="RefSeq" id="WP_101541519.1">
    <property type="nucleotide sequence ID" value="NZ_PKGU01000004.1"/>
</dbReference>
<feature type="transmembrane region" description="Helical" evidence="1">
    <location>
        <begin position="362"/>
        <end position="385"/>
    </location>
</feature>
<feature type="transmembrane region" description="Helical" evidence="1">
    <location>
        <begin position="446"/>
        <end position="469"/>
    </location>
</feature>
<comment type="caution">
    <text evidence="2">The sequence shown here is derived from an EMBL/GenBank/DDBJ whole genome shotgun (WGS) entry which is preliminary data.</text>
</comment>
<dbReference type="GO" id="GO:0015293">
    <property type="term" value="F:symporter activity"/>
    <property type="evidence" value="ECO:0007669"/>
    <property type="project" value="InterPro"/>
</dbReference>
<feature type="transmembrane region" description="Helical" evidence="1">
    <location>
        <begin position="302"/>
        <end position="326"/>
    </location>
</feature>
<dbReference type="SUPFAM" id="SSF103473">
    <property type="entry name" value="MFS general substrate transporter"/>
    <property type="match status" value="1"/>
</dbReference>
<gene>
    <name evidence="2" type="ORF">CYJ32_06610</name>
</gene>
<name>A0A2I1M392_9BIFI</name>
<feature type="transmembrane region" description="Helical" evidence="1">
    <location>
        <begin position="59"/>
        <end position="85"/>
    </location>
</feature>
<keyword evidence="1" id="KW-1133">Transmembrane helix</keyword>
<dbReference type="PANTHER" id="PTHR11328">
    <property type="entry name" value="MAJOR FACILITATOR SUPERFAMILY DOMAIN-CONTAINING PROTEIN"/>
    <property type="match status" value="1"/>
</dbReference>
<feature type="transmembrane region" description="Helical" evidence="1">
    <location>
        <begin position="97"/>
        <end position="117"/>
    </location>
</feature>
<keyword evidence="1" id="KW-0812">Transmembrane</keyword>
<proteinExistence type="predicted"/>
<dbReference type="PANTHER" id="PTHR11328:SF24">
    <property type="entry name" value="MAJOR FACILITATOR SUPERFAMILY (MFS) PROFILE DOMAIN-CONTAINING PROTEIN"/>
    <property type="match status" value="1"/>
</dbReference>
<evidence type="ECO:0000313" key="3">
    <source>
        <dbReference type="Proteomes" id="UP000242263"/>
    </source>
</evidence>
<dbReference type="InterPro" id="IPR036259">
    <property type="entry name" value="MFS_trans_sf"/>
</dbReference>
<dbReference type="InterPro" id="IPR039672">
    <property type="entry name" value="MFS_2"/>
</dbReference>
<feature type="transmembrane region" description="Helical" evidence="1">
    <location>
        <begin position="164"/>
        <end position="189"/>
    </location>
</feature>
<feature type="transmembrane region" description="Helical" evidence="1">
    <location>
        <begin position="21"/>
        <end position="39"/>
    </location>
</feature>
<dbReference type="EMBL" id="PKGU01000004">
    <property type="protein sequence ID" value="PKZ14602.1"/>
    <property type="molecule type" value="Genomic_DNA"/>
</dbReference>
<evidence type="ECO:0000256" key="1">
    <source>
        <dbReference type="SAM" id="Phobius"/>
    </source>
</evidence>
<feature type="transmembrane region" description="Helical" evidence="1">
    <location>
        <begin position="264"/>
        <end position="282"/>
    </location>
</feature>
<dbReference type="Gene3D" id="1.20.1250.20">
    <property type="entry name" value="MFS general substrate transporter like domains"/>
    <property type="match status" value="2"/>
</dbReference>
<feature type="transmembrane region" description="Helical" evidence="1">
    <location>
        <begin position="123"/>
        <end position="144"/>
    </location>
</feature>
<dbReference type="AlphaFoldDB" id="A0A2I1M392"/>
<organism evidence="2 3">
    <name type="scientific">Alloscardovia omnicolens</name>
    <dbReference type="NCBI Taxonomy" id="419015"/>
    <lineage>
        <taxon>Bacteria</taxon>
        <taxon>Bacillati</taxon>
        <taxon>Actinomycetota</taxon>
        <taxon>Actinomycetes</taxon>
        <taxon>Bifidobacteriales</taxon>
        <taxon>Bifidobacteriaceae</taxon>
        <taxon>Alloscardovia</taxon>
    </lineage>
</organism>
<feature type="transmembrane region" description="Helical" evidence="1">
    <location>
        <begin position="209"/>
        <end position="232"/>
    </location>
</feature>
<accession>A0A2I1M392</accession>
<sequence length="554" mass="59833">MFNSPVLKTRITSANVKAPEMLLGYFVGPFMAFISNAIFGSYLNRYYSDVLGWTDSSKFGIFSTVLPMVSVIFVIAGNLVVGHLIDNTRTQQGKARPYMFLSTPFVVVAIALLFLTPTGSSPAVQMVWIAVSYNMYYAVAYPLFYTAHSSMVALSTRNSNQRGVLATMSNAAGVAAIGVAASIVVPIVLQSYLFVDGGSGSIDTAASYANWRVAMIVLCVLTALGIVLEYYFTRERITEENMKLNIKEEKLSMAKQAKGCMSNGYWWIIILYFLLFQLSGMVKNGSMSYYTRWMFDGVNTEAAAGAAMSTLGLIGGIPTAIGMLLAWPIAHKLGKRNAVAGGMVLAVLGGAVSLLNVHSLPIVVIGVVLKGVGSIPAMYVTLALLSDVLDHLEAKNGFRSDGFTMSVYGAIMVGMTGLGNGLINALLSAAGYNPLVTAQNGMVQTVLAGCYICSELICYSIIVILMLFLNVEKHIEEDHAIIVEHQKAAVLAAGGEWIEPEERLRLEQEEAEREAEQARLADLRAKCAKKGLNFEEEAAAYQAKLAARVSKKKV</sequence>
<dbReference type="Pfam" id="PF13347">
    <property type="entry name" value="MFS_2"/>
    <property type="match status" value="1"/>
</dbReference>
<feature type="transmembrane region" description="Helical" evidence="1">
    <location>
        <begin position="406"/>
        <end position="426"/>
    </location>
</feature>
<dbReference type="Proteomes" id="UP000242263">
    <property type="component" value="Unassembled WGS sequence"/>
</dbReference>
<feature type="transmembrane region" description="Helical" evidence="1">
    <location>
        <begin position="338"/>
        <end position="356"/>
    </location>
</feature>